<accession>A0ABR2KLG9</accession>
<organism evidence="1 2">
    <name type="scientific">Tritrichomonas musculus</name>
    <dbReference type="NCBI Taxonomy" id="1915356"/>
    <lineage>
        <taxon>Eukaryota</taxon>
        <taxon>Metamonada</taxon>
        <taxon>Parabasalia</taxon>
        <taxon>Tritrichomonadida</taxon>
        <taxon>Tritrichomonadidae</taxon>
        <taxon>Tritrichomonas</taxon>
    </lineage>
</organism>
<sequence>MCEIFFKSCVNNDHASLKEFDKVFGDGGYIDNFNKKCLKEIEDEIKGITIPEANESQNLQNRGIKRKKNTKLENVSKASFNNLAKFKESVRQIKVAESNQQLIDQCEQKFQREEQQTEKQRQPKEHFLEIYQSQNSDNNEEQNDATNIDDILNNLADFYREFQEQKELTKLQIHNLSESIKFESMKKYSQT</sequence>
<dbReference type="Proteomes" id="UP001470230">
    <property type="component" value="Unassembled WGS sequence"/>
</dbReference>
<protein>
    <submittedName>
        <fullName evidence="1">Uncharacterized protein</fullName>
    </submittedName>
</protein>
<gene>
    <name evidence="1" type="ORF">M9Y10_028804</name>
</gene>
<keyword evidence="2" id="KW-1185">Reference proteome</keyword>
<comment type="caution">
    <text evidence="1">The sequence shown here is derived from an EMBL/GenBank/DDBJ whole genome shotgun (WGS) entry which is preliminary data.</text>
</comment>
<name>A0ABR2KLG9_9EUKA</name>
<dbReference type="EMBL" id="JAPFFF010000004">
    <property type="protein sequence ID" value="KAK8891591.1"/>
    <property type="molecule type" value="Genomic_DNA"/>
</dbReference>
<proteinExistence type="predicted"/>
<evidence type="ECO:0000313" key="1">
    <source>
        <dbReference type="EMBL" id="KAK8891591.1"/>
    </source>
</evidence>
<reference evidence="1 2" key="1">
    <citation type="submission" date="2024-04" db="EMBL/GenBank/DDBJ databases">
        <title>Tritrichomonas musculus Genome.</title>
        <authorList>
            <person name="Alves-Ferreira E."/>
            <person name="Grigg M."/>
            <person name="Lorenzi H."/>
            <person name="Galac M."/>
        </authorList>
    </citation>
    <scope>NUCLEOTIDE SEQUENCE [LARGE SCALE GENOMIC DNA]</scope>
    <source>
        <strain evidence="1 2">EAF2021</strain>
    </source>
</reference>
<evidence type="ECO:0000313" key="2">
    <source>
        <dbReference type="Proteomes" id="UP001470230"/>
    </source>
</evidence>